<evidence type="ECO:0000256" key="5">
    <source>
        <dbReference type="ARBA" id="ARBA00023242"/>
    </source>
</evidence>
<dbReference type="Pfam" id="PF00172">
    <property type="entry name" value="Zn_clus"/>
    <property type="match status" value="1"/>
</dbReference>
<dbReference type="GO" id="GO:0008270">
    <property type="term" value="F:zinc ion binding"/>
    <property type="evidence" value="ECO:0007669"/>
    <property type="project" value="InterPro"/>
</dbReference>
<name>A0A9P5JWB3_9AGAM</name>
<keyword evidence="2" id="KW-0479">Metal-binding</keyword>
<sequence>MVTSCNYEQYTPIPRAVEPKGYPSSEEESELHSPLFEEPLAASLPMESRYQPIASECLLPHDALIAPPYNSQSYVQSQRFGAHHHAYPKEPPNTALSYNASVQSYSQSFTSSAYELAMPHYYPLLMNLALNRSTSVDVSSSAPHINPSHFHLSHPSAATSGPVPQPPLSTPADTIDPSAPTIPVPDPDPSVASSSRAGPSRYVSSGVIACRQCRSRKIRCDSTRPNCQNCVKRGNECVYDKVPKRRGPDKRPGTRKRSCKKRQSDGSNPQPKKKQRADPVDQGSTTHVGYNQYEISPVAVPLFGSAQQKASKVDIEPPTASSSLVDASLHEAYYVKRPPSPTSTQPASSHTSKSEIQPGNPFAHPFESDFRSPEPPYEDPSPPLADTPAIQGPHNGWWEDLLDTYAPTREQALKDITHDLNILFTSSSHWLTFLNVHWFLRDLFDSNIRAHMQPALIYACLAMAKLIRSSEIELGADGRAHALGLRGAAQEHLRESWNTQWVDLGLAEAAMVLALFETSAHPQHNDASVEAALISLDKIIEALQLTTLDARDSDTLDHSTGVPTVSPPRPPPKQCNCADTAAAVSSADGSNTWSFQPAWNPLWTEAEVKSEETRRLCWSALILVANHTAGRAAEQRDPLNLFLVDPSNFRLLFPGEYHQRREYVVSSHSGKDSVWALYCRSMLLWNCTVRFWDERLTTEERTRIACAAFREAGVVEEALDAHICNIDVTLIYMCREFISNIRLEVTYLTRSIFLDLVDVRARPVWNRRLAEEWLYYQEQVAKRVKNSLTHITEPSGFMILRRPYHIGWFANQVSMCLALWDGDRELFRALELAKSFLTPTEVLSSLWPCQAFHSQGKALRAKLSQACASAGIPPPLPPTTPDFAAALHHHHHSGTTGTVTSSR</sequence>
<dbReference type="PANTHER" id="PTHR47338">
    <property type="entry name" value="ZN(II)2CYS6 TRANSCRIPTION FACTOR (EUROFUNG)-RELATED"/>
    <property type="match status" value="1"/>
</dbReference>
<feature type="compositionally biased region" description="Pro residues" evidence="6">
    <location>
        <begin position="373"/>
        <end position="385"/>
    </location>
</feature>
<dbReference type="SMART" id="SM00066">
    <property type="entry name" value="GAL4"/>
    <property type="match status" value="1"/>
</dbReference>
<dbReference type="PROSITE" id="PS00463">
    <property type="entry name" value="ZN2_CY6_FUNGAL_1"/>
    <property type="match status" value="1"/>
</dbReference>
<feature type="compositionally biased region" description="Low complexity" evidence="6">
    <location>
        <begin position="342"/>
        <end position="351"/>
    </location>
</feature>
<gene>
    <name evidence="8" type="ORF">DFH94DRAFT_777732</name>
</gene>
<proteinExistence type="predicted"/>
<accession>A0A9P5JWB3</accession>
<evidence type="ECO:0000256" key="2">
    <source>
        <dbReference type="ARBA" id="ARBA00022723"/>
    </source>
</evidence>
<dbReference type="InterPro" id="IPR001138">
    <property type="entry name" value="Zn2Cys6_DnaBD"/>
</dbReference>
<dbReference type="EMBL" id="WHVB01000034">
    <property type="protein sequence ID" value="KAF8467990.1"/>
    <property type="molecule type" value="Genomic_DNA"/>
</dbReference>
<dbReference type="CDD" id="cd00067">
    <property type="entry name" value="GAL4"/>
    <property type="match status" value="1"/>
</dbReference>
<evidence type="ECO:0000256" key="1">
    <source>
        <dbReference type="ARBA" id="ARBA00004123"/>
    </source>
</evidence>
<dbReference type="GO" id="GO:0005634">
    <property type="term" value="C:nucleus"/>
    <property type="evidence" value="ECO:0007669"/>
    <property type="project" value="UniProtKB-SubCell"/>
</dbReference>
<dbReference type="InterPro" id="IPR050815">
    <property type="entry name" value="TF_fung"/>
</dbReference>
<evidence type="ECO:0000259" key="7">
    <source>
        <dbReference type="PROSITE" id="PS50048"/>
    </source>
</evidence>
<keyword evidence="4" id="KW-0804">Transcription</keyword>
<dbReference type="Proteomes" id="UP000759537">
    <property type="component" value="Unassembled WGS sequence"/>
</dbReference>
<keyword evidence="3" id="KW-0805">Transcription regulation</keyword>
<keyword evidence="9" id="KW-1185">Reference proteome</keyword>
<feature type="compositionally biased region" description="Basic residues" evidence="6">
    <location>
        <begin position="243"/>
        <end position="261"/>
    </location>
</feature>
<evidence type="ECO:0000256" key="3">
    <source>
        <dbReference type="ARBA" id="ARBA00023015"/>
    </source>
</evidence>
<keyword evidence="5" id="KW-0539">Nucleus</keyword>
<dbReference type="SUPFAM" id="SSF57701">
    <property type="entry name" value="Zn2/Cys6 DNA-binding domain"/>
    <property type="match status" value="1"/>
</dbReference>
<comment type="caution">
    <text evidence="8">The sequence shown here is derived from an EMBL/GenBank/DDBJ whole genome shotgun (WGS) entry which is preliminary data.</text>
</comment>
<dbReference type="Gene3D" id="4.10.240.10">
    <property type="entry name" value="Zn(2)-C6 fungal-type DNA-binding domain"/>
    <property type="match status" value="1"/>
</dbReference>
<dbReference type="PANTHER" id="PTHR47338:SF5">
    <property type="entry name" value="ZN(II)2CYS6 TRANSCRIPTION FACTOR (EUROFUNG)"/>
    <property type="match status" value="1"/>
</dbReference>
<evidence type="ECO:0000313" key="8">
    <source>
        <dbReference type="EMBL" id="KAF8467990.1"/>
    </source>
</evidence>
<feature type="region of interest" description="Disordered" evidence="6">
    <location>
        <begin position="240"/>
        <end position="287"/>
    </location>
</feature>
<dbReference type="PROSITE" id="PS50048">
    <property type="entry name" value="ZN2_CY6_FUNGAL_2"/>
    <property type="match status" value="1"/>
</dbReference>
<reference evidence="8" key="2">
    <citation type="journal article" date="2020" name="Nat. Commun.">
        <title>Large-scale genome sequencing of mycorrhizal fungi provides insights into the early evolution of symbiotic traits.</title>
        <authorList>
            <person name="Miyauchi S."/>
            <person name="Kiss E."/>
            <person name="Kuo A."/>
            <person name="Drula E."/>
            <person name="Kohler A."/>
            <person name="Sanchez-Garcia M."/>
            <person name="Morin E."/>
            <person name="Andreopoulos B."/>
            <person name="Barry K.W."/>
            <person name="Bonito G."/>
            <person name="Buee M."/>
            <person name="Carver A."/>
            <person name="Chen C."/>
            <person name="Cichocki N."/>
            <person name="Clum A."/>
            <person name="Culley D."/>
            <person name="Crous P.W."/>
            <person name="Fauchery L."/>
            <person name="Girlanda M."/>
            <person name="Hayes R.D."/>
            <person name="Keri Z."/>
            <person name="LaButti K."/>
            <person name="Lipzen A."/>
            <person name="Lombard V."/>
            <person name="Magnuson J."/>
            <person name="Maillard F."/>
            <person name="Murat C."/>
            <person name="Nolan M."/>
            <person name="Ohm R.A."/>
            <person name="Pangilinan J."/>
            <person name="Pereira M.F."/>
            <person name="Perotto S."/>
            <person name="Peter M."/>
            <person name="Pfister S."/>
            <person name="Riley R."/>
            <person name="Sitrit Y."/>
            <person name="Stielow J.B."/>
            <person name="Szollosi G."/>
            <person name="Zifcakova L."/>
            <person name="Stursova M."/>
            <person name="Spatafora J.W."/>
            <person name="Tedersoo L."/>
            <person name="Vaario L.M."/>
            <person name="Yamada A."/>
            <person name="Yan M."/>
            <person name="Wang P."/>
            <person name="Xu J."/>
            <person name="Bruns T."/>
            <person name="Baldrian P."/>
            <person name="Vilgalys R."/>
            <person name="Dunand C."/>
            <person name="Henrissat B."/>
            <person name="Grigoriev I.V."/>
            <person name="Hibbett D."/>
            <person name="Nagy L.G."/>
            <person name="Martin F.M."/>
        </authorList>
    </citation>
    <scope>NUCLEOTIDE SEQUENCE</scope>
    <source>
        <strain evidence="8">Prilba</strain>
    </source>
</reference>
<feature type="region of interest" description="Disordered" evidence="6">
    <location>
        <begin position="554"/>
        <end position="573"/>
    </location>
</feature>
<reference evidence="8" key="1">
    <citation type="submission" date="2019-10" db="EMBL/GenBank/DDBJ databases">
        <authorList>
            <consortium name="DOE Joint Genome Institute"/>
            <person name="Kuo A."/>
            <person name="Miyauchi S."/>
            <person name="Kiss E."/>
            <person name="Drula E."/>
            <person name="Kohler A."/>
            <person name="Sanchez-Garcia M."/>
            <person name="Andreopoulos B."/>
            <person name="Barry K.W."/>
            <person name="Bonito G."/>
            <person name="Buee M."/>
            <person name="Carver A."/>
            <person name="Chen C."/>
            <person name="Cichocki N."/>
            <person name="Clum A."/>
            <person name="Culley D."/>
            <person name="Crous P.W."/>
            <person name="Fauchery L."/>
            <person name="Girlanda M."/>
            <person name="Hayes R."/>
            <person name="Keri Z."/>
            <person name="LaButti K."/>
            <person name="Lipzen A."/>
            <person name="Lombard V."/>
            <person name="Magnuson J."/>
            <person name="Maillard F."/>
            <person name="Morin E."/>
            <person name="Murat C."/>
            <person name="Nolan M."/>
            <person name="Ohm R."/>
            <person name="Pangilinan J."/>
            <person name="Pereira M."/>
            <person name="Perotto S."/>
            <person name="Peter M."/>
            <person name="Riley R."/>
            <person name="Sitrit Y."/>
            <person name="Stielow B."/>
            <person name="Szollosi G."/>
            <person name="Zifcakova L."/>
            <person name="Stursova M."/>
            <person name="Spatafora J.W."/>
            <person name="Tedersoo L."/>
            <person name="Vaario L.-M."/>
            <person name="Yamada A."/>
            <person name="Yan M."/>
            <person name="Wang P."/>
            <person name="Xu J."/>
            <person name="Bruns T."/>
            <person name="Baldrian P."/>
            <person name="Vilgalys R."/>
            <person name="Henrissat B."/>
            <person name="Grigoriev I.V."/>
            <person name="Hibbett D."/>
            <person name="Nagy L.G."/>
            <person name="Martin F.M."/>
        </authorList>
    </citation>
    <scope>NUCLEOTIDE SEQUENCE</scope>
    <source>
        <strain evidence="8">Prilba</strain>
    </source>
</reference>
<feature type="region of interest" description="Disordered" evidence="6">
    <location>
        <begin position="147"/>
        <end position="201"/>
    </location>
</feature>
<evidence type="ECO:0000313" key="9">
    <source>
        <dbReference type="Proteomes" id="UP000759537"/>
    </source>
</evidence>
<feature type="domain" description="Zn(2)-C6 fungal-type" evidence="7">
    <location>
        <begin position="209"/>
        <end position="239"/>
    </location>
</feature>
<feature type="region of interest" description="Disordered" evidence="6">
    <location>
        <begin position="336"/>
        <end position="390"/>
    </location>
</feature>
<evidence type="ECO:0000256" key="4">
    <source>
        <dbReference type="ARBA" id="ARBA00023163"/>
    </source>
</evidence>
<comment type="subcellular location">
    <subcellularLocation>
        <location evidence="1">Nucleus</location>
    </subcellularLocation>
</comment>
<dbReference type="GO" id="GO:0000981">
    <property type="term" value="F:DNA-binding transcription factor activity, RNA polymerase II-specific"/>
    <property type="evidence" value="ECO:0007669"/>
    <property type="project" value="InterPro"/>
</dbReference>
<dbReference type="OrthoDB" id="10261408at2759"/>
<protein>
    <recommendedName>
        <fullName evidence="7">Zn(2)-C6 fungal-type domain-containing protein</fullName>
    </recommendedName>
</protein>
<organism evidence="8 9">
    <name type="scientific">Russula ochroleuca</name>
    <dbReference type="NCBI Taxonomy" id="152965"/>
    <lineage>
        <taxon>Eukaryota</taxon>
        <taxon>Fungi</taxon>
        <taxon>Dikarya</taxon>
        <taxon>Basidiomycota</taxon>
        <taxon>Agaricomycotina</taxon>
        <taxon>Agaricomycetes</taxon>
        <taxon>Russulales</taxon>
        <taxon>Russulaceae</taxon>
        <taxon>Russula</taxon>
    </lineage>
</organism>
<dbReference type="AlphaFoldDB" id="A0A9P5JWB3"/>
<dbReference type="InterPro" id="IPR036864">
    <property type="entry name" value="Zn2-C6_fun-type_DNA-bd_sf"/>
</dbReference>
<evidence type="ECO:0000256" key="6">
    <source>
        <dbReference type="SAM" id="MobiDB-lite"/>
    </source>
</evidence>